<organism evidence="1 2">
    <name type="scientific">Acidithiobacillus sulfuriphilus</name>
    <dbReference type="NCBI Taxonomy" id="1867749"/>
    <lineage>
        <taxon>Bacteria</taxon>
        <taxon>Pseudomonadati</taxon>
        <taxon>Pseudomonadota</taxon>
        <taxon>Acidithiobacillia</taxon>
        <taxon>Acidithiobacillales</taxon>
        <taxon>Acidithiobacillaceae</taxon>
        <taxon>Acidithiobacillus</taxon>
    </lineage>
</organism>
<proteinExistence type="predicted"/>
<reference evidence="1 2" key="1">
    <citation type="journal article" date="2019" name="Int. J. Syst. Evol. Microbiol.">
        <title>Acidithiobacillus sulfuriphilus sp. nov.: an extremely acidophilic sulfur-oxidizing chemolithotroph isolated from a neutral pH environment.</title>
        <authorList>
            <person name="Falagan C."/>
            <person name="Moya-Beltran A."/>
            <person name="Castro M."/>
            <person name="Quatrini R."/>
            <person name="Johnson D.B."/>
        </authorList>
    </citation>
    <scope>NUCLEOTIDE SEQUENCE [LARGE SCALE GENOMIC DNA]</scope>
    <source>
        <strain evidence="1 2">CJ-2</strain>
    </source>
</reference>
<sequence>MPEYYTELLRKLRLAYAGPVIFVLGNVEGCRLQGWASSGRWPKSAWMVKALVGVHPFVL</sequence>
<dbReference type="Proteomes" id="UP000271650">
    <property type="component" value="Chromosome"/>
</dbReference>
<name>A0ACD5HMF0_9PROT</name>
<evidence type="ECO:0000313" key="1">
    <source>
        <dbReference type="EMBL" id="XRI76493.1"/>
    </source>
</evidence>
<keyword evidence="2" id="KW-1185">Reference proteome</keyword>
<evidence type="ECO:0000313" key="2">
    <source>
        <dbReference type="Proteomes" id="UP000271650"/>
    </source>
</evidence>
<dbReference type="EMBL" id="CP127527">
    <property type="protein sequence ID" value="XRI76493.1"/>
    <property type="molecule type" value="Genomic_DNA"/>
</dbReference>
<protein>
    <submittedName>
        <fullName evidence="1">Uncharacterized protein</fullName>
    </submittedName>
</protein>
<gene>
    <name evidence="1" type="ORF">EC580_011095</name>
</gene>
<accession>A0ACD5HMF0</accession>